<gene>
    <name evidence="6" type="ORF">E4U03_08830</name>
</gene>
<evidence type="ECO:0000256" key="4">
    <source>
        <dbReference type="ARBA" id="ARBA00023136"/>
    </source>
</evidence>
<dbReference type="SUPFAM" id="SSF81340">
    <property type="entry name" value="Clc chloride channel"/>
    <property type="match status" value="1"/>
</dbReference>
<dbReference type="InterPro" id="IPR001807">
    <property type="entry name" value="ClC"/>
</dbReference>
<dbReference type="OrthoDB" id="2729535at2"/>
<name>A0A4Y9F231_9MICC</name>
<feature type="transmembrane region" description="Helical" evidence="5">
    <location>
        <begin position="146"/>
        <end position="163"/>
    </location>
</feature>
<comment type="caution">
    <text evidence="6">The sequence shown here is derived from an EMBL/GenBank/DDBJ whole genome shotgun (WGS) entry which is preliminary data.</text>
</comment>
<dbReference type="AlphaFoldDB" id="A0A4Y9F231"/>
<feature type="transmembrane region" description="Helical" evidence="5">
    <location>
        <begin position="192"/>
        <end position="218"/>
    </location>
</feature>
<organism evidence="6 7">
    <name type="scientific">Rothia nasimurium</name>
    <dbReference type="NCBI Taxonomy" id="85336"/>
    <lineage>
        <taxon>Bacteria</taxon>
        <taxon>Bacillati</taxon>
        <taxon>Actinomycetota</taxon>
        <taxon>Actinomycetes</taxon>
        <taxon>Micrococcales</taxon>
        <taxon>Micrococcaceae</taxon>
        <taxon>Rothia</taxon>
    </lineage>
</organism>
<dbReference type="InterPro" id="IPR050368">
    <property type="entry name" value="ClC-type_chloride_channel"/>
</dbReference>
<evidence type="ECO:0000313" key="7">
    <source>
        <dbReference type="Proteomes" id="UP000297951"/>
    </source>
</evidence>
<evidence type="ECO:0008006" key="8">
    <source>
        <dbReference type="Google" id="ProtNLM"/>
    </source>
</evidence>
<accession>A0A4Y9F231</accession>
<evidence type="ECO:0000256" key="3">
    <source>
        <dbReference type="ARBA" id="ARBA00022989"/>
    </source>
</evidence>
<dbReference type="InterPro" id="IPR014743">
    <property type="entry name" value="Cl-channel_core"/>
</dbReference>
<feature type="transmembrane region" description="Helical" evidence="5">
    <location>
        <begin position="82"/>
        <end position="99"/>
    </location>
</feature>
<keyword evidence="4 5" id="KW-0472">Membrane</keyword>
<dbReference type="GO" id="GO:0016020">
    <property type="term" value="C:membrane"/>
    <property type="evidence" value="ECO:0007669"/>
    <property type="project" value="UniProtKB-SubCell"/>
</dbReference>
<dbReference type="EMBL" id="SPQC01000031">
    <property type="protein sequence ID" value="TFU21519.1"/>
    <property type="molecule type" value="Genomic_DNA"/>
</dbReference>
<keyword evidence="2 5" id="KW-0812">Transmembrane</keyword>
<dbReference type="Gene3D" id="1.10.3080.10">
    <property type="entry name" value="Clc chloride channel"/>
    <property type="match status" value="1"/>
</dbReference>
<reference evidence="6 7" key="1">
    <citation type="submission" date="2019-03" db="EMBL/GenBank/DDBJ databases">
        <title>Diversity of the mouse oral microbiome.</title>
        <authorList>
            <person name="Joseph S."/>
            <person name="Aduse-Opoku J."/>
            <person name="Curtis M."/>
            <person name="Wade W."/>
            <person name="Hashim A."/>
        </authorList>
    </citation>
    <scope>NUCLEOTIDE SEQUENCE [LARGE SCALE GENOMIC DNA]</scope>
    <source>
        <strain evidence="7">irhom_31</strain>
    </source>
</reference>
<feature type="transmembrane region" description="Helical" evidence="5">
    <location>
        <begin position="119"/>
        <end position="139"/>
    </location>
</feature>
<evidence type="ECO:0000256" key="2">
    <source>
        <dbReference type="ARBA" id="ARBA00022692"/>
    </source>
</evidence>
<evidence type="ECO:0000256" key="5">
    <source>
        <dbReference type="SAM" id="Phobius"/>
    </source>
</evidence>
<evidence type="ECO:0000256" key="1">
    <source>
        <dbReference type="ARBA" id="ARBA00004141"/>
    </source>
</evidence>
<dbReference type="PANTHER" id="PTHR43427:SF12">
    <property type="entry name" value="CHLORIDE TRANSPORTER"/>
    <property type="match status" value="1"/>
</dbReference>
<protein>
    <recommendedName>
        <fullName evidence="8">Chloride channel protein</fullName>
    </recommendedName>
</protein>
<dbReference type="STRING" id="85336.A7979_09150"/>
<proteinExistence type="predicted"/>
<keyword evidence="3 5" id="KW-1133">Transmembrane helix</keyword>
<comment type="subcellular location">
    <subcellularLocation>
        <location evidence="1">Membrane</location>
        <topology evidence="1">Multi-pass membrane protein</topology>
    </subcellularLocation>
</comment>
<sequence length="232" mass="23999">MRQLPRQPTLPCPGRARPASLPFLPLSRWPLALPLAPRGDVSTWWQALLPAVLASALALFFDWLHHGVDHLAERFTRPWARVLVGSALLAGLLAAVPLLRFSGHAELPELVALVENSAWWALAGLALLKVVATVLSLSAGWPGGEFFPLAFAGAAAGLLTTALLPGTDAGAALAAGMVAATTVAVKKPLAIVLIMVFILPGTALGPLLVASAVGTLVVKLAEARTPAAAKGH</sequence>
<dbReference type="PANTHER" id="PTHR43427">
    <property type="entry name" value="CHLORIDE CHANNEL PROTEIN CLC-E"/>
    <property type="match status" value="1"/>
</dbReference>
<evidence type="ECO:0000313" key="6">
    <source>
        <dbReference type="EMBL" id="TFU21519.1"/>
    </source>
</evidence>
<dbReference type="GO" id="GO:0015108">
    <property type="term" value="F:chloride transmembrane transporter activity"/>
    <property type="evidence" value="ECO:0007669"/>
    <property type="project" value="InterPro"/>
</dbReference>
<dbReference type="Pfam" id="PF00654">
    <property type="entry name" value="Voltage_CLC"/>
    <property type="match status" value="1"/>
</dbReference>
<dbReference type="Proteomes" id="UP000297951">
    <property type="component" value="Unassembled WGS sequence"/>
</dbReference>
<feature type="transmembrane region" description="Helical" evidence="5">
    <location>
        <begin position="43"/>
        <end position="61"/>
    </location>
</feature>